<organism evidence="2">
    <name type="scientific">Oikopleura dioica</name>
    <name type="common">Tunicate</name>
    <dbReference type="NCBI Taxonomy" id="34765"/>
    <lineage>
        <taxon>Eukaryota</taxon>
        <taxon>Metazoa</taxon>
        <taxon>Chordata</taxon>
        <taxon>Tunicata</taxon>
        <taxon>Appendicularia</taxon>
        <taxon>Copelata</taxon>
        <taxon>Oikopleuridae</taxon>
        <taxon>Oikopleura</taxon>
    </lineage>
</organism>
<dbReference type="EMBL" id="FN653224">
    <property type="protein sequence ID" value="CBY20012.1"/>
    <property type="molecule type" value="Genomic_DNA"/>
</dbReference>
<accession>E4XVW6</accession>
<dbReference type="AlphaFoldDB" id="E4XVW6"/>
<proteinExistence type="predicted"/>
<reference evidence="2" key="1">
    <citation type="journal article" date="2010" name="Science">
        <title>Plasticity of animal genome architecture unmasked by rapid evolution of a pelagic tunicate.</title>
        <authorList>
            <person name="Denoeud F."/>
            <person name="Henriet S."/>
            <person name="Mungpakdee S."/>
            <person name="Aury J.M."/>
            <person name="Da Silva C."/>
            <person name="Brinkmann H."/>
            <person name="Mikhaleva J."/>
            <person name="Olsen L.C."/>
            <person name="Jubin C."/>
            <person name="Canestro C."/>
            <person name="Bouquet J.M."/>
            <person name="Danks G."/>
            <person name="Poulain J."/>
            <person name="Campsteijn C."/>
            <person name="Adamski M."/>
            <person name="Cross I."/>
            <person name="Yadetie F."/>
            <person name="Muffato M."/>
            <person name="Louis A."/>
            <person name="Butcher S."/>
            <person name="Tsagkogeorga G."/>
            <person name="Konrad A."/>
            <person name="Singh S."/>
            <person name="Jensen M.F."/>
            <person name="Cong E.H."/>
            <person name="Eikeseth-Otteraa H."/>
            <person name="Noel B."/>
            <person name="Anthouard V."/>
            <person name="Porcel B.M."/>
            <person name="Kachouri-Lafond R."/>
            <person name="Nishino A."/>
            <person name="Ugolini M."/>
            <person name="Chourrout P."/>
            <person name="Nishida H."/>
            <person name="Aasland R."/>
            <person name="Huzurbazar S."/>
            <person name="Westhof E."/>
            <person name="Delsuc F."/>
            <person name="Lehrach H."/>
            <person name="Reinhardt R."/>
            <person name="Weissenbach J."/>
            <person name="Roy S.W."/>
            <person name="Artiguenave F."/>
            <person name="Postlethwait J.H."/>
            <person name="Manak J.R."/>
            <person name="Thompson E.M."/>
            <person name="Jaillon O."/>
            <person name="Du Pasquier L."/>
            <person name="Boudinot P."/>
            <person name="Liberles D.A."/>
            <person name="Volff J.N."/>
            <person name="Philippe H."/>
            <person name="Lenhard B."/>
            <person name="Roest Crollius H."/>
            <person name="Wincker P."/>
            <person name="Chourrout D."/>
        </authorList>
    </citation>
    <scope>NUCLEOTIDE SEQUENCE [LARGE SCALE GENOMIC DNA]</scope>
</reference>
<evidence type="ECO:0000256" key="1">
    <source>
        <dbReference type="SAM" id="MobiDB-lite"/>
    </source>
</evidence>
<dbReference type="InParanoid" id="E4XVW6"/>
<dbReference type="Proteomes" id="UP000001307">
    <property type="component" value="Unassembled WGS sequence"/>
</dbReference>
<evidence type="ECO:0000313" key="2">
    <source>
        <dbReference type="EMBL" id="CBY20012.1"/>
    </source>
</evidence>
<keyword evidence="3" id="KW-1185">Reference proteome</keyword>
<sequence length="123" mass="12968">MATEMTASAEAVANPTAMTSEEETKTGPVADASSGHVRSETLLPNARSVSTTMPTASEKRITPREGTRIAALVASAMEVFVARAYITPCLVLISAPTKLRPRDSLAARKQLNAAPILTCVTLR</sequence>
<gene>
    <name evidence="2" type="ORF">GSOID_T00006769001</name>
</gene>
<name>E4XVW6_OIKDI</name>
<feature type="region of interest" description="Disordered" evidence="1">
    <location>
        <begin position="1"/>
        <end position="62"/>
    </location>
</feature>
<evidence type="ECO:0000313" key="3">
    <source>
        <dbReference type="Proteomes" id="UP000001307"/>
    </source>
</evidence>
<protein>
    <submittedName>
        <fullName evidence="2">Uncharacterized protein</fullName>
    </submittedName>
</protein>